<sequence length="225" mass="25836">MTVSTGFFKKIQQWIVDENSGEIAYQPFQVNGNPYKSNVFLLGAIPEPYLQITIEDLKLYADALVNTEVFQEFFHENTSREYKGCLNFMAWMKGQLQETVVYTNVNCLYMESTKKYNELKKQKDPSFIKGSEIFQEVLNEFTPKVLIVQGTTAWKYFLEEYEDQLIDYNGKGYSAQQLETNGVVGRLPLANGENVNILVCRSMSYFGKTGTSFGDFKQTLDELLS</sequence>
<dbReference type="RefSeq" id="WP_126659837.1">
    <property type="nucleotide sequence ID" value="NZ_RYYR01000021.1"/>
</dbReference>
<dbReference type="AlphaFoldDB" id="A0A432L9N6"/>
<evidence type="ECO:0008006" key="3">
    <source>
        <dbReference type="Google" id="ProtNLM"/>
    </source>
</evidence>
<gene>
    <name evidence="1" type="ORF">EK386_14180</name>
</gene>
<proteinExistence type="predicted"/>
<accession>A0A432L9N6</accession>
<comment type="caution">
    <text evidence="1">The sequence shown here is derived from an EMBL/GenBank/DDBJ whole genome shotgun (WGS) entry which is preliminary data.</text>
</comment>
<evidence type="ECO:0000313" key="1">
    <source>
        <dbReference type="EMBL" id="RUL50322.1"/>
    </source>
</evidence>
<keyword evidence="2" id="KW-1185">Reference proteome</keyword>
<protein>
    <recommendedName>
        <fullName evidence="3">Uracil-DNA glycosylase-like domain-containing protein</fullName>
    </recommendedName>
</protein>
<reference evidence="1 2" key="1">
    <citation type="submission" date="2018-12" db="EMBL/GenBank/DDBJ databases">
        <title>Lysinibacillus antri sp. nov., isolated from a cave soil.</title>
        <authorList>
            <person name="Narsing Rao M.P."/>
            <person name="Zhang H."/>
            <person name="Dong Z.-Y."/>
            <person name="Niu X.-K."/>
            <person name="Zhang K."/>
            <person name="Fang B.-Z."/>
            <person name="Kang Y.-Q."/>
            <person name="Xiao M."/>
            <person name="Li W.-J."/>
        </authorList>
    </citation>
    <scope>NUCLEOTIDE SEQUENCE [LARGE SCALE GENOMIC DNA]</scope>
    <source>
        <strain evidence="1 2">SYSU K30002</strain>
    </source>
</reference>
<evidence type="ECO:0000313" key="2">
    <source>
        <dbReference type="Proteomes" id="UP000287910"/>
    </source>
</evidence>
<dbReference type="Proteomes" id="UP000287910">
    <property type="component" value="Unassembled WGS sequence"/>
</dbReference>
<organism evidence="1 2">
    <name type="scientific">Lysinibacillus antri</name>
    <dbReference type="NCBI Taxonomy" id="2498145"/>
    <lineage>
        <taxon>Bacteria</taxon>
        <taxon>Bacillati</taxon>
        <taxon>Bacillota</taxon>
        <taxon>Bacilli</taxon>
        <taxon>Bacillales</taxon>
        <taxon>Bacillaceae</taxon>
        <taxon>Lysinibacillus</taxon>
    </lineage>
</organism>
<dbReference type="EMBL" id="RYYR01000021">
    <property type="protein sequence ID" value="RUL50322.1"/>
    <property type="molecule type" value="Genomic_DNA"/>
</dbReference>
<name>A0A432L9N6_9BACI</name>